<dbReference type="EMBL" id="CAEKKB010000006">
    <property type="protein sequence ID" value="CAB4314988.1"/>
    <property type="molecule type" value="Genomic_DNA"/>
</dbReference>
<dbReference type="OrthoDB" id="417891at2759"/>
<comment type="similarity">
    <text evidence="3">Belongs to the short-chain dehydrogenases/reductases (SDR) family. SDR65C subfamily.</text>
</comment>
<dbReference type="Pfam" id="PF00106">
    <property type="entry name" value="adh_short"/>
    <property type="match status" value="1"/>
</dbReference>
<evidence type="ECO:0000256" key="2">
    <source>
        <dbReference type="ARBA" id="ARBA00023002"/>
    </source>
</evidence>
<evidence type="ECO:0000313" key="4">
    <source>
        <dbReference type="EMBL" id="CAB4314988.1"/>
    </source>
</evidence>
<evidence type="ECO:0000256" key="1">
    <source>
        <dbReference type="ARBA" id="ARBA00022857"/>
    </source>
</evidence>
<dbReference type="InterPro" id="IPR036291">
    <property type="entry name" value="NAD(P)-bd_dom_sf"/>
</dbReference>
<dbReference type="AlphaFoldDB" id="A0A6J5XUZ4"/>
<gene>
    <name evidence="4" type="ORF">ORAREDHAP_LOCUS39530</name>
</gene>
<evidence type="ECO:0000313" key="5">
    <source>
        <dbReference type="Proteomes" id="UP000507245"/>
    </source>
</evidence>
<name>A0A6J5XUZ4_PRUAR</name>
<dbReference type="SUPFAM" id="SSF51735">
    <property type="entry name" value="NAD(P)-binding Rossmann-fold domains"/>
    <property type="match status" value="1"/>
</dbReference>
<keyword evidence="1" id="KW-0521">NADP</keyword>
<keyword evidence="5" id="KW-1185">Reference proteome</keyword>
<dbReference type="Gene3D" id="3.40.50.720">
    <property type="entry name" value="NAD(P)-binding Rossmann-like Domain"/>
    <property type="match status" value="1"/>
</dbReference>
<dbReference type="PANTHER" id="PTHR42898">
    <property type="entry name" value="TROPINONE REDUCTASE"/>
    <property type="match status" value="1"/>
</dbReference>
<reference evidence="5" key="1">
    <citation type="journal article" date="2020" name="Genome Biol.">
        <title>Gamete binning: chromosome-level and haplotype-resolved genome assembly enabled by high-throughput single-cell sequencing of gamete genomes.</title>
        <authorList>
            <person name="Campoy J.A."/>
            <person name="Sun H."/>
            <person name="Goel M."/>
            <person name="Jiao W.-B."/>
            <person name="Folz-Donahue K."/>
            <person name="Wang N."/>
            <person name="Rubio M."/>
            <person name="Liu C."/>
            <person name="Kukat C."/>
            <person name="Ruiz D."/>
            <person name="Huettel B."/>
            <person name="Schneeberger K."/>
        </authorList>
    </citation>
    <scope>NUCLEOTIDE SEQUENCE [LARGE SCALE GENOMIC DNA]</scope>
    <source>
        <strain evidence="5">cv. Rojo Pasion</strain>
    </source>
</reference>
<dbReference type="GO" id="GO:0016491">
    <property type="term" value="F:oxidoreductase activity"/>
    <property type="evidence" value="ECO:0007669"/>
    <property type="project" value="UniProtKB-KW"/>
</dbReference>
<accession>A0A6J5XUZ4</accession>
<dbReference type="PRINTS" id="PR00081">
    <property type="entry name" value="GDHRDH"/>
</dbReference>
<evidence type="ECO:0000256" key="3">
    <source>
        <dbReference type="ARBA" id="ARBA00025714"/>
    </source>
</evidence>
<dbReference type="InterPro" id="IPR002347">
    <property type="entry name" value="SDR_fam"/>
</dbReference>
<protein>
    <submittedName>
        <fullName evidence="4">Uncharacterized protein</fullName>
    </submittedName>
</protein>
<dbReference type="Proteomes" id="UP000507245">
    <property type="component" value="Unassembled WGS sequence"/>
</dbReference>
<keyword evidence="2" id="KW-0560">Oxidoreductase</keyword>
<sequence>MAEELAGLGATVQYACSSDQAPIDERNQEWESKGVTVTGSVFDLKSTTQRENLMNTFSSAFDGKLNILVNNTGAIGNPDKNLEFPSIMSTWAIKSSTRNTIVDHPYRLSLLAYPLLKASGYASVVFLASFADLKAEPELSAFAETSKVGVEMGKRQHSHKHCETYVRADDGLCRPAEPNEISSLVSFLCLPASSYINGKEFYIDGQQTVCDPVGMWNQGWPGNSTSTPICHSKGQGQCKGCYYSRE</sequence>
<organism evidence="4 5">
    <name type="scientific">Prunus armeniaca</name>
    <name type="common">Apricot</name>
    <name type="synonym">Armeniaca vulgaris</name>
    <dbReference type="NCBI Taxonomy" id="36596"/>
    <lineage>
        <taxon>Eukaryota</taxon>
        <taxon>Viridiplantae</taxon>
        <taxon>Streptophyta</taxon>
        <taxon>Embryophyta</taxon>
        <taxon>Tracheophyta</taxon>
        <taxon>Spermatophyta</taxon>
        <taxon>Magnoliopsida</taxon>
        <taxon>eudicotyledons</taxon>
        <taxon>Gunneridae</taxon>
        <taxon>Pentapetalae</taxon>
        <taxon>rosids</taxon>
        <taxon>fabids</taxon>
        <taxon>Rosales</taxon>
        <taxon>Rosaceae</taxon>
        <taxon>Amygdaloideae</taxon>
        <taxon>Amygdaleae</taxon>
        <taxon>Prunus</taxon>
    </lineage>
</organism>
<dbReference type="InterPro" id="IPR045000">
    <property type="entry name" value="TR"/>
</dbReference>
<proteinExistence type="inferred from homology"/>
<dbReference type="PANTHER" id="PTHR42898:SF28">
    <property type="entry name" value="TROPINONE REDUCTASE HOMOLOG"/>
    <property type="match status" value="1"/>
</dbReference>